<dbReference type="Pfam" id="PF12675">
    <property type="entry name" value="DUF3795"/>
    <property type="match status" value="1"/>
</dbReference>
<dbReference type="AlphaFoldDB" id="A0A644VSS7"/>
<gene>
    <name evidence="1" type="ORF">SDC9_40539</name>
</gene>
<reference evidence="1" key="1">
    <citation type="submission" date="2019-08" db="EMBL/GenBank/DDBJ databases">
        <authorList>
            <person name="Kucharzyk K."/>
            <person name="Murdoch R.W."/>
            <person name="Higgins S."/>
            <person name="Loffler F."/>
        </authorList>
    </citation>
    <scope>NUCLEOTIDE SEQUENCE</scope>
</reference>
<proteinExistence type="predicted"/>
<organism evidence="1">
    <name type="scientific">bioreactor metagenome</name>
    <dbReference type="NCBI Taxonomy" id="1076179"/>
    <lineage>
        <taxon>unclassified sequences</taxon>
        <taxon>metagenomes</taxon>
        <taxon>ecological metagenomes</taxon>
    </lineage>
</organism>
<dbReference type="EMBL" id="VSSQ01000426">
    <property type="protein sequence ID" value="MPL94386.1"/>
    <property type="molecule type" value="Genomic_DNA"/>
</dbReference>
<evidence type="ECO:0008006" key="2">
    <source>
        <dbReference type="Google" id="ProtNLM"/>
    </source>
</evidence>
<comment type="caution">
    <text evidence="1">The sequence shown here is derived from an EMBL/GenBank/DDBJ whole genome shotgun (WGS) entry which is preliminary data.</text>
</comment>
<accession>A0A644VSS7</accession>
<sequence length="140" mass="16712">MKTKDIAPCGLNCSLCLGYQREKNKCNGCNGPEETKPYHCVECRIRNCEEKHGKKDTLCSECKKYPCRWIKDLEKRYRTRYNVRIHENFKAIKDLGKREFIKREKVKWRCTGCNQYVCMHREKCLFCGTNNHMYIVKTIT</sequence>
<protein>
    <recommendedName>
        <fullName evidence="2">DUF3795 domain-containing protein</fullName>
    </recommendedName>
</protein>
<dbReference type="InterPro" id="IPR024227">
    <property type="entry name" value="DUF3795"/>
</dbReference>
<evidence type="ECO:0000313" key="1">
    <source>
        <dbReference type="EMBL" id="MPL94386.1"/>
    </source>
</evidence>
<name>A0A644VSS7_9ZZZZ</name>